<keyword evidence="2" id="KW-1185">Reference proteome</keyword>
<dbReference type="Proteomes" id="UP000485058">
    <property type="component" value="Unassembled WGS sequence"/>
</dbReference>
<reference evidence="1 2" key="1">
    <citation type="submission" date="2020-02" db="EMBL/GenBank/DDBJ databases">
        <title>Draft genome sequence of Haematococcus lacustris strain NIES-144.</title>
        <authorList>
            <person name="Morimoto D."/>
            <person name="Nakagawa S."/>
            <person name="Yoshida T."/>
            <person name="Sawayama S."/>
        </authorList>
    </citation>
    <scope>NUCLEOTIDE SEQUENCE [LARGE SCALE GENOMIC DNA]</scope>
    <source>
        <strain evidence="1 2">NIES-144</strain>
    </source>
</reference>
<protein>
    <submittedName>
        <fullName evidence="1">Uncharacterized protein</fullName>
    </submittedName>
</protein>
<dbReference type="EMBL" id="BLLF01002310">
    <property type="protein sequence ID" value="GFH23594.1"/>
    <property type="molecule type" value="Genomic_DNA"/>
</dbReference>
<name>A0A699ZY15_HAELA</name>
<proteinExistence type="predicted"/>
<feature type="non-terminal residue" evidence="1">
    <location>
        <position position="1"/>
    </location>
</feature>
<comment type="caution">
    <text evidence="1">The sequence shown here is derived from an EMBL/GenBank/DDBJ whole genome shotgun (WGS) entry which is preliminary data.</text>
</comment>
<evidence type="ECO:0000313" key="2">
    <source>
        <dbReference type="Proteomes" id="UP000485058"/>
    </source>
</evidence>
<gene>
    <name evidence="1" type="ORF">HaLaN_21227</name>
</gene>
<organism evidence="1 2">
    <name type="scientific">Haematococcus lacustris</name>
    <name type="common">Green alga</name>
    <name type="synonym">Haematococcus pluvialis</name>
    <dbReference type="NCBI Taxonomy" id="44745"/>
    <lineage>
        <taxon>Eukaryota</taxon>
        <taxon>Viridiplantae</taxon>
        <taxon>Chlorophyta</taxon>
        <taxon>core chlorophytes</taxon>
        <taxon>Chlorophyceae</taxon>
        <taxon>CS clade</taxon>
        <taxon>Chlamydomonadales</taxon>
        <taxon>Haematococcaceae</taxon>
        <taxon>Haematococcus</taxon>
    </lineage>
</organism>
<sequence length="65" mass="6853">PPAAAGGAHHGRVMSIHAEGDRCALHPHSVGRAKELTANVTHMQVAPSQHQLDPRNPIAFMDIGS</sequence>
<evidence type="ECO:0000313" key="1">
    <source>
        <dbReference type="EMBL" id="GFH23594.1"/>
    </source>
</evidence>
<dbReference type="AlphaFoldDB" id="A0A699ZY15"/>
<accession>A0A699ZY15</accession>